<dbReference type="Gene3D" id="3.40.30.10">
    <property type="entry name" value="Glutaredoxin"/>
    <property type="match status" value="1"/>
</dbReference>
<reference evidence="2" key="1">
    <citation type="journal article" date="2021" name="PeerJ">
        <title>Extensive microbial diversity within the chicken gut microbiome revealed by metagenomics and culture.</title>
        <authorList>
            <person name="Gilroy R."/>
            <person name="Ravi A."/>
            <person name="Getino M."/>
            <person name="Pursley I."/>
            <person name="Horton D.L."/>
            <person name="Alikhan N.F."/>
            <person name="Baker D."/>
            <person name="Gharbi K."/>
            <person name="Hall N."/>
            <person name="Watson M."/>
            <person name="Adriaenssens E.M."/>
            <person name="Foster-Nyarko E."/>
            <person name="Jarju S."/>
            <person name="Secka A."/>
            <person name="Antonio M."/>
            <person name="Oren A."/>
            <person name="Chaudhuri R.R."/>
            <person name="La Ragione R."/>
            <person name="Hildebrand F."/>
            <person name="Pallen M.J."/>
        </authorList>
    </citation>
    <scope>NUCLEOTIDE SEQUENCE</scope>
    <source>
        <strain evidence="2">CHK179-28034</strain>
    </source>
</reference>
<proteinExistence type="predicted"/>
<dbReference type="AlphaFoldDB" id="A0A9D2EMH6"/>
<evidence type="ECO:0000313" key="3">
    <source>
        <dbReference type="Proteomes" id="UP000824049"/>
    </source>
</evidence>
<dbReference type="Proteomes" id="UP000824049">
    <property type="component" value="Unassembled WGS sequence"/>
</dbReference>
<dbReference type="EMBL" id="DXBR01000090">
    <property type="protein sequence ID" value="HIZ40233.1"/>
    <property type="molecule type" value="Genomic_DNA"/>
</dbReference>
<dbReference type="CDD" id="cd02947">
    <property type="entry name" value="TRX_family"/>
    <property type="match status" value="1"/>
</dbReference>
<dbReference type="InterPro" id="IPR036249">
    <property type="entry name" value="Thioredoxin-like_sf"/>
</dbReference>
<sequence length="102" mass="11450">MPVTVTNQNFSRIIFSGPNPVLLYFSSPENEISRRQDTILRLFAHEHPEIVIGRINTRKEPSLAAMYGIETIPSIKIFKNGKCTATAAGLQDKPQISRLLIQ</sequence>
<name>A0A9D2EMH6_9FIRM</name>
<reference evidence="2" key="2">
    <citation type="submission" date="2021-04" db="EMBL/GenBank/DDBJ databases">
        <authorList>
            <person name="Gilroy R."/>
        </authorList>
    </citation>
    <scope>NUCLEOTIDE SEQUENCE</scope>
    <source>
        <strain evidence="2">CHK179-28034</strain>
    </source>
</reference>
<evidence type="ECO:0000259" key="1">
    <source>
        <dbReference type="Pfam" id="PF00085"/>
    </source>
</evidence>
<feature type="domain" description="Thioredoxin" evidence="1">
    <location>
        <begin position="3"/>
        <end position="99"/>
    </location>
</feature>
<protein>
    <submittedName>
        <fullName evidence="2">Thioredoxin family protein</fullName>
    </submittedName>
</protein>
<comment type="caution">
    <text evidence="2">The sequence shown here is derived from an EMBL/GenBank/DDBJ whole genome shotgun (WGS) entry which is preliminary data.</text>
</comment>
<organism evidence="2 3">
    <name type="scientific">Candidatus Anaerobutyricum stercoris</name>
    <dbReference type="NCBI Taxonomy" id="2838457"/>
    <lineage>
        <taxon>Bacteria</taxon>
        <taxon>Bacillati</taxon>
        <taxon>Bacillota</taxon>
        <taxon>Clostridia</taxon>
        <taxon>Lachnospirales</taxon>
        <taxon>Lachnospiraceae</taxon>
        <taxon>Anaerobutyricum</taxon>
    </lineage>
</organism>
<evidence type="ECO:0000313" key="2">
    <source>
        <dbReference type="EMBL" id="HIZ40233.1"/>
    </source>
</evidence>
<dbReference type="SUPFAM" id="SSF52833">
    <property type="entry name" value="Thioredoxin-like"/>
    <property type="match status" value="1"/>
</dbReference>
<dbReference type="Pfam" id="PF00085">
    <property type="entry name" value="Thioredoxin"/>
    <property type="match status" value="1"/>
</dbReference>
<accession>A0A9D2EMH6</accession>
<gene>
    <name evidence="2" type="ORF">H9968_10030</name>
</gene>
<dbReference type="InterPro" id="IPR013766">
    <property type="entry name" value="Thioredoxin_domain"/>
</dbReference>